<evidence type="ECO:0008006" key="3">
    <source>
        <dbReference type="Google" id="ProtNLM"/>
    </source>
</evidence>
<accession>A0A6A5AKU5</accession>
<name>A0A6A5AKU5_APHAT</name>
<dbReference type="SUPFAM" id="SSF56672">
    <property type="entry name" value="DNA/RNA polymerases"/>
    <property type="match status" value="1"/>
</dbReference>
<dbReference type="EMBL" id="VJMI01000856">
    <property type="protein sequence ID" value="KAF0775882.1"/>
    <property type="molecule type" value="Genomic_DNA"/>
</dbReference>
<dbReference type="Gene3D" id="3.10.10.10">
    <property type="entry name" value="HIV Type 1 Reverse Transcriptase, subunit A, domain 1"/>
    <property type="match status" value="1"/>
</dbReference>
<evidence type="ECO:0000313" key="2">
    <source>
        <dbReference type="Proteomes" id="UP000469452"/>
    </source>
</evidence>
<gene>
    <name evidence="1" type="ORF">AaE_000419</name>
</gene>
<reference evidence="1 2" key="1">
    <citation type="submission" date="2019-06" db="EMBL/GenBank/DDBJ databases">
        <title>Genomics analysis of Aphanomyces spp. identifies a new class of oomycete effector associated with host adaptation.</title>
        <authorList>
            <person name="Gaulin E."/>
        </authorList>
    </citation>
    <scope>NUCLEOTIDE SEQUENCE [LARGE SCALE GENOMIC DNA]</scope>
    <source>
        <strain evidence="1 2">E</strain>
    </source>
</reference>
<proteinExistence type="predicted"/>
<sequence length="113" mass="13030">MGLGAAHRPRERTSRLAYDYQQPAHQRVHGTYAKAYAEPRLRPDCLVGTRAFFTLDWFKGYRQLALHEDSQMFYSFMTPFGVYTPTRVLMGQTDAVAFCQSAVDFMFADLLYS</sequence>
<dbReference type="InterPro" id="IPR043128">
    <property type="entry name" value="Rev_trsase/Diguanyl_cyclase"/>
</dbReference>
<dbReference type="AlphaFoldDB" id="A0A6A5AKU5"/>
<evidence type="ECO:0000313" key="1">
    <source>
        <dbReference type="EMBL" id="KAF0775882.1"/>
    </source>
</evidence>
<dbReference type="Gene3D" id="3.30.70.270">
    <property type="match status" value="1"/>
</dbReference>
<dbReference type="Proteomes" id="UP000469452">
    <property type="component" value="Unassembled WGS sequence"/>
</dbReference>
<protein>
    <recommendedName>
        <fullName evidence="3">Reverse transcriptase domain-containing protein</fullName>
    </recommendedName>
</protein>
<comment type="caution">
    <text evidence="1">The sequence shown here is derived from an EMBL/GenBank/DDBJ whole genome shotgun (WGS) entry which is preliminary data.</text>
</comment>
<dbReference type="InterPro" id="IPR043502">
    <property type="entry name" value="DNA/RNA_pol_sf"/>
</dbReference>
<organism evidence="1 2">
    <name type="scientific">Aphanomyces astaci</name>
    <name type="common">Crayfish plague agent</name>
    <dbReference type="NCBI Taxonomy" id="112090"/>
    <lineage>
        <taxon>Eukaryota</taxon>
        <taxon>Sar</taxon>
        <taxon>Stramenopiles</taxon>
        <taxon>Oomycota</taxon>
        <taxon>Saprolegniomycetes</taxon>
        <taxon>Saprolegniales</taxon>
        <taxon>Verrucalvaceae</taxon>
        <taxon>Aphanomyces</taxon>
    </lineage>
</organism>